<sequence length="87" mass="9643">MRIMGTAGLFPLVALVVSILKGGLRSNRVDRNQAFVGFKIGGRTHNLSFPLRLSRQSHAPKHKLVRKTGDDLAMRRKIQCHQTPAVA</sequence>
<dbReference type="AlphaFoldDB" id="A0A0S4LEW9"/>
<dbReference type="Proteomes" id="UP000198736">
    <property type="component" value="Unassembled WGS sequence"/>
</dbReference>
<evidence type="ECO:0000313" key="1">
    <source>
        <dbReference type="EMBL" id="CUS34484.1"/>
    </source>
</evidence>
<accession>A0A0S4LEW9</accession>
<name>A0A0S4LEW9_9BACT</name>
<keyword evidence="2" id="KW-1185">Reference proteome</keyword>
<dbReference type="EMBL" id="CZPZ01000009">
    <property type="protein sequence ID" value="CUS34484.1"/>
    <property type="molecule type" value="Genomic_DNA"/>
</dbReference>
<organism evidence="1 2">
    <name type="scientific">Candidatus Nitrospira nitrificans</name>
    <dbReference type="NCBI Taxonomy" id="1742973"/>
    <lineage>
        <taxon>Bacteria</taxon>
        <taxon>Pseudomonadati</taxon>
        <taxon>Nitrospirota</taxon>
        <taxon>Nitrospiria</taxon>
        <taxon>Nitrospirales</taxon>
        <taxon>Nitrospiraceae</taxon>
        <taxon>Nitrospira</taxon>
    </lineage>
</organism>
<protein>
    <submittedName>
        <fullName evidence="1">Uncharacterized protein</fullName>
    </submittedName>
</protein>
<evidence type="ECO:0000313" key="2">
    <source>
        <dbReference type="Proteomes" id="UP000198736"/>
    </source>
</evidence>
<proteinExistence type="predicted"/>
<gene>
    <name evidence="1" type="ORF">COMA2_170030</name>
</gene>
<reference evidence="2" key="1">
    <citation type="submission" date="2015-10" db="EMBL/GenBank/DDBJ databases">
        <authorList>
            <person name="Luecker S."/>
            <person name="Luecker S."/>
        </authorList>
    </citation>
    <scope>NUCLEOTIDE SEQUENCE [LARGE SCALE GENOMIC DNA]</scope>
</reference>